<dbReference type="AlphaFoldDB" id="A0A7W7VIM7"/>
<dbReference type="InterPro" id="IPR016032">
    <property type="entry name" value="Sig_transdc_resp-reg_C-effctor"/>
</dbReference>
<dbReference type="RefSeq" id="WP_184815630.1">
    <property type="nucleotide sequence ID" value="NZ_JACHJQ010000010.1"/>
</dbReference>
<dbReference type="Proteomes" id="UP000520767">
    <property type="component" value="Unassembled WGS sequence"/>
</dbReference>
<dbReference type="InterPro" id="IPR000792">
    <property type="entry name" value="Tscrpt_reg_LuxR_C"/>
</dbReference>
<name>A0A7W7VIM7_9PSEU</name>
<organism evidence="5 6">
    <name type="scientific">Actinophytocola algeriensis</name>
    <dbReference type="NCBI Taxonomy" id="1768010"/>
    <lineage>
        <taxon>Bacteria</taxon>
        <taxon>Bacillati</taxon>
        <taxon>Actinomycetota</taxon>
        <taxon>Actinomycetes</taxon>
        <taxon>Pseudonocardiales</taxon>
        <taxon>Pseudonocardiaceae</taxon>
    </lineage>
</organism>
<dbReference type="Pfam" id="PF00196">
    <property type="entry name" value="GerE"/>
    <property type="match status" value="1"/>
</dbReference>
<evidence type="ECO:0000256" key="1">
    <source>
        <dbReference type="ARBA" id="ARBA00023015"/>
    </source>
</evidence>
<dbReference type="SMART" id="SM00421">
    <property type="entry name" value="HTH_LUXR"/>
    <property type="match status" value="1"/>
</dbReference>
<gene>
    <name evidence="5" type="ORF">FHR82_007893</name>
</gene>
<dbReference type="Gene3D" id="3.40.50.2300">
    <property type="match status" value="1"/>
</dbReference>
<keyword evidence="6" id="KW-1185">Reference proteome</keyword>
<dbReference type="EMBL" id="JACHJQ010000010">
    <property type="protein sequence ID" value="MBB4911623.1"/>
    <property type="molecule type" value="Genomic_DNA"/>
</dbReference>
<keyword evidence="2 5" id="KW-0238">DNA-binding</keyword>
<evidence type="ECO:0000259" key="4">
    <source>
        <dbReference type="PROSITE" id="PS50043"/>
    </source>
</evidence>
<keyword evidence="3" id="KW-0804">Transcription</keyword>
<dbReference type="PROSITE" id="PS50043">
    <property type="entry name" value="HTH_LUXR_2"/>
    <property type="match status" value="1"/>
</dbReference>
<feature type="domain" description="HTH luxR-type" evidence="4">
    <location>
        <begin position="110"/>
        <end position="175"/>
    </location>
</feature>
<dbReference type="PRINTS" id="PR00038">
    <property type="entry name" value="HTHLUXR"/>
</dbReference>
<dbReference type="GO" id="GO:0006355">
    <property type="term" value="P:regulation of DNA-templated transcription"/>
    <property type="evidence" value="ECO:0007669"/>
    <property type="project" value="InterPro"/>
</dbReference>
<dbReference type="SUPFAM" id="SSF46894">
    <property type="entry name" value="C-terminal effector domain of the bipartite response regulators"/>
    <property type="match status" value="1"/>
</dbReference>
<reference evidence="5 6" key="1">
    <citation type="submission" date="2020-08" db="EMBL/GenBank/DDBJ databases">
        <title>Genomic Encyclopedia of Type Strains, Phase III (KMG-III): the genomes of soil and plant-associated and newly described type strains.</title>
        <authorList>
            <person name="Whitman W."/>
        </authorList>
    </citation>
    <scope>NUCLEOTIDE SEQUENCE [LARGE SCALE GENOMIC DNA]</scope>
    <source>
        <strain evidence="5 6">CECT 8960</strain>
    </source>
</reference>
<keyword evidence="1" id="KW-0805">Transcription regulation</keyword>
<evidence type="ECO:0000256" key="2">
    <source>
        <dbReference type="ARBA" id="ARBA00023125"/>
    </source>
</evidence>
<dbReference type="GO" id="GO:0003677">
    <property type="term" value="F:DNA binding"/>
    <property type="evidence" value="ECO:0007669"/>
    <property type="project" value="UniProtKB-KW"/>
</dbReference>
<protein>
    <submittedName>
        <fullName evidence="5">DNA-binding NarL/FixJ family response regulator</fullName>
    </submittedName>
</protein>
<dbReference type="PANTHER" id="PTHR44688">
    <property type="entry name" value="DNA-BINDING TRANSCRIPTIONAL ACTIVATOR DEVR_DOSR"/>
    <property type="match status" value="1"/>
</dbReference>
<comment type="caution">
    <text evidence="5">The sequence shown here is derived from an EMBL/GenBank/DDBJ whole genome shotgun (WGS) entry which is preliminary data.</text>
</comment>
<dbReference type="PANTHER" id="PTHR44688:SF16">
    <property type="entry name" value="DNA-BINDING TRANSCRIPTIONAL ACTIVATOR DEVR_DOSR"/>
    <property type="match status" value="1"/>
</dbReference>
<dbReference type="CDD" id="cd06170">
    <property type="entry name" value="LuxR_C_like"/>
    <property type="match status" value="1"/>
</dbReference>
<sequence>MSDGGIRVVGARTSPAGHGAWAGQVDVYMVDTMSVPVGLAAHLSGLPGATLVVVGVPPSDDVAATYLRAGAGGVVSKQDPADALVTAVREVAAGRLVGVRRGEAGEARPQQDEPGLLSSREEQVLQQIASGLTHGQIAMRLGISRYTVDTYIRRIRAKLGVGNKAELTRAAILRTYDGGFRTLSDAQARHQLET</sequence>
<evidence type="ECO:0000313" key="5">
    <source>
        <dbReference type="EMBL" id="MBB4911623.1"/>
    </source>
</evidence>
<evidence type="ECO:0000256" key="3">
    <source>
        <dbReference type="ARBA" id="ARBA00023163"/>
    </source>
</evidence>
<proteinExistence type="predicted"/>
<accession>A0A7W7VIM7</accession>
<evidence type="ECO:0000313" key="6">
    <source>
        <dbReference type="Proteomes" id="UP000520767"/>
    </source>
</evidence>